<evidence type="ECO:0000259" key="7">
    <source>
        <dbReference type="Pfam" id="PF03711"/>
    </source>
</evidence>
<dbReference type="EMBL" id="BMIR01000025">
    <property type="protein sequence ID" value="GGE53825.1"/>
    <property type="molecule type" value="Genomic_DNA"/>
</dbReference>
<gene>
    <name evidence="8" type="primary">cad</name>
    <name evidence="8" type="ORF">GCM10011391_35910</name>
</gene>
<evidence type="ECO:0000256" key="5">
    <source>
        <dbReference type="ARBA" id="ARBA00023239"/>
    </source>
</evidence>
<dbReference type="Pfam" id="PF03711">
    <property type="entry name" value="OKR_DC_1_C"/>
    <property type="match status" value="1"/>
</dbReference>
<evidence type="ECO:0000256" key="1">
    <source>
        <dbReference type="ARBA" id="ARBA00001933"/>
    </source>
</evidence>
<protein>
    <submittedName>
        <fullName evidence="8">Lysine decarboxylase</fullName>
    </submittedName>
</protein>
<dbReference type="InterPro" id="IPR008286">
    <property type="entry name" value="Prn/Lys/Arg_de-COase_C"/>
</dbReference>
<sequence>MDQKQTPLFDALCKYQKEQYYSFHVPGHKDGEIFWKTGRQPFQELLKIDATEIAGLDDLYHPTGPIADALRLLSDLYGTKQSYFLVNGSTVGNLVMVKAVCRPGDQVIVQRNSHKSIFNALRLARVSPIFISPDIDYETGMAVSPSSEALMKAIDKYPGTKALILTYPNYYGVTADIEEAITYARRKGIKVLVDEAHGSHFLLGSPFPKSTLAMGADIVVHSAHKTLPAMTMGSYLHVNSTRVSIEKIEDVLGMLQSSSPSYPIMASLDLARAYLASIHEEKVTSILETIYQFKKGLGRLSTIELAKQDERYTYDLLKVVIKSSGNQTGFQLKEHLHTMGIYPEMADPQHVLFTLGLDDESDYAAILHHLENGQEKWRVEQSEDSAGTGSRWALDEGAQTDRPLDVSYDVLEGLPLKEVPLSKAAGCIAAQMVIPYPPGIPITIAGERITEDQIKSIINWRNAGASFQGMDVSKTRLTMKVYNE</sequence>
<comment type="cofactor">
    <cofactor evidence="1">
        <name>pyridoxal 5'-phosphate</name>
        <dbReference type="ChEBI" id="CHEBI:597326"/>
    </cofactor>
</comment>
<keyword evidence="4" id="KW-0663">Pyridoxal phosphate</keyword>
<reference evidence="8" key="1">
    <citation type="journal article" date="2014" name="Int. J. Syst. Evol. Microbiol.">
        <title>Complete genome sequence of Corynebacterium casei LMG S-19264T (=DSM 44701T), isolated from a smear-ripened cheese.</title>
        <authorList>
            <consortium name="US DOE Joint Genome Institute (JGI-PGF)"/>
            <person name="Walter F."/>
            <person name="Albersmeier A."/>
            <person name="Kalinowski J."/>
            <person name="Ruckert C."/>
        </authorList>
    </citation>
    <scope>NUCLEOTIDE SEQUENCE</scope>
    <source>
        <strain evidence="8">CGMCC 1.15371</strain>
    </source>
</reference>
<reference evidence="8" key="2">
    <citation type="submission" date="2020-09" db="EMBL/GenBank/DDBJ databases">
        <authorList>
            <person name="Sun Q."/>
            <person name="Zhou Y."/>
        </authorList>
    </citation>
    <scope>NUCLEOTIDE SEQUENCE</scope>
    <source>
        <strain evidence="8">CGMCC 1.15371</strain>
    </source>
</reference>
<dbReference type="InterPro" id="IPR015421">
    <property type="entry name" value="PyrdxlP-dep_Trfase_major"/>
</dbReference>
<keyword evidence="9" id="KW-1185">Reference proteome</keyword>
<keyword evidence="3" id="KW-0210">Decarboxylase</keyword>
<name>A0A8J2YMT6_9BACL</name>
<dbReference type="Proteomes" id="UP000628775">
    <property type="component" value="Unassembled WGS sequence"/>
</dbReference>
<dbReference type="GO" id="GO:0016831">
    <property type="term" value="F:carboxy-lyase activity"/>
    <property type="evidence" value="ECO:0007669"/>
    <property type="project" value="UniProtKB-KW"/>
</dbReference>
<evidence type="ECO:0000313" key="9">
    <source>
        <dbReference type="Proteomes" id="UP000628775"/>
    </source>
</evidence>
<dbReference type="RefSeq" id="WP_188697858.1">
    <property type="nucleotide sequence ID" value="NZ_BMIR01000025.1"/>
</dbReference>
<dbReference type="SUPFAM" id="SSF55904">
    <property type="entry name" value="Ornithine decarboxylase C-terminal domain"/>
    <property type="match status" value="1"/>
</dbReference>
<evidence type="ECO:0000256" key="3">
    <source>
        <dbReference type="ARBA" id="ARBA00022793"/>
    </source>
</evidence>
<dbReference type="AlphaFoldDB" id="A0A8J2YMT6"/>
<accession>A0A8J2YMT6</accession>
<evidence type="ECO:0000259" key="6">
    <source>
        <dbReference type="Pfam" id="PF01276"/>
    </source>
</evidence>
<dbReference type="InterPro" id="IPR052357">
    <property type="entry name" value="Orn_Lys_Arg_decarboxylase-I"/>
</dbReference>
<dbReference type="InterPro" id="IPR015424">
    <property type="entry name" value="PyrdxlP-dep_Trfase"/>
</dbReference>
<dbReference type="InterPro" id="IPR036633">
    <property type="entry name" value="Prn/Lys/Arg_de-COase_C_sf"/>
</dbReference>
<evidence type="ECO:0000256" key="4">
    <source>
        <dbReference type="ARBA" id="ARBA00022898"/>
    </source>
</evidence>
<feature type="domain" description="Orn/Lys/Arg decarboxylases family 1 pyridoxal-P attachment site" evidence="6">
    <location>
        <begin position="6"/>
        <end position="305"/>
    </location>
</feature>
<organism evidence="8 9">
    <name type="scientific">Pullulanibacillus camelliae</name>
    <dbReference type="NCBI Taxonomy" id="1707096"/>
    <lineage>
        <taxon>Bacteria</taxon>
        <taxon>Bacillati</taxon>
        <taxon>Bacillota</taxon>
        <taxon>Bacilli</taxon>
        <taxon>Bacillales</taxon>
        <taxon>Sporolactobacillaceae</taxon>
        <taxon>Pullulanibacillus</taxon>
    </lineage>
</organism>
<proteinExistence type="inferred from homology"/>
<comment type="similarity">
    <text evidence="2">Belongs to the Orn/Lys/Arg decarboxylase class-I family.</text>
</comment>
<dbReference type="SUPFAM" id="SSF53383">
    <property type="entry name" value="PLP-dependent transferases"/>
    <property type="match status" value="1"/>
</dbReference>
<evidence type="ECO:0000313" key="8">
    <source>
        <dbReference type="EMBL" id="GGE53825.1"/>
    </source>
</evidence>
<keyword evidence="5" id="KW-0456">Lyase</keyword>
<feature type="domain" description="Orn/Lys/Arg decarboxylase C-terminal" evidence="7">
    <location>
        <begin position="417"/>
        <end position="454"/>
    </location>
</feature>
<dbReference type="PANTHER" id="PTHR43277">
    <property type="entry name" value="ARGININE DECARBOXYLASE"/>
    <property type="match status" value="1"/>
</dbReference>
<evidence type="ECO:0000256" key="2">
    <source>
        <dbReference type="ARBA" id="ARBA00010671"/>
    </source>
</evidence>
<dbReference type="Pfam" id="PF01276">
    <property type="entry name" value="OKR_DC_1"/>
    <property type="match status" value="1"/>
</dbReference>
<dbReference type="InterPro" id="IPR000310">
    <property type="entry name" value="Orn/Lys/Arg_deCO2ase_major_dom"/>
</dbReference>
<dbReference type="PANTHER" id="PTHR43277:SF3">
    <property type="entry name" value="DECARBOXYLASE, PUTATIVE-RELATED"/>
    <property type="match status" value="1"/>
</dbReference>
<dbReference type="Gene3D" id="3.40.640.10">
    <property type="entry name" value="Type I PLP-dependent aspartate aminotransferase-like (Major domain)"/>
    <property type="match status" value="1"/>
</dbReference>
<comment type="caution">
    <text evidence="8">The sequence shown here is derived from an EMBL/GenBank/DDBJ whole genome shotgun (WGS) entry which is preliminary data.</text>
</comment>
<dbReference type="Gene3D" id="3.90.105.10">
    <property type="entry name" value="Molybdopterin biosynthesis moea protein, domain 2"/>
    <property type="match status" value="1"/>
</dbReference>